<evidence type="ECO:0000313" key="1">
    <source>
        <dbReference type="EMBL" id="KWS06790.1"/>
    </source>
</evidence>
<comment type="caution">
    <text evidence="1">The sequence shown here is derived from an EMBL/GenBank/DDBJ whole genome shotgun (WGS) entry which is preliminary data.</text>
</comment>
<dbReference type="Proteomes" id="UP000023435">
    <property type="component" value="Unassembled WGS sequence"/>
</dbReference>
<dbReference type="AlphaFoldDB" id="A0A108UCY0"/>
<gene>
    <name evidence="1" type="ORF">AZ78_4348</name>
</gene>
<sequence length="37" mass="4352">MFARNELLPLQARFLRINEWIGDEVVRFLPYSLDTAG</sequence>
<organism evidence="1 2">
    <name type="scientific">Lysobacter capsici AZ78</name>
    <dbReference type="NCBI Taxonomy" id="1444315"/>
    <lineage>
        <taxon>Bacteria</taxon>
        <taxon>Pseudomonadati</taxon>
        <taxon>Pseudomonadota</taxon>
        <taxon>Gammaproteobacteria</taxon>
        <taxon>Lysobacterales</taxon>
        <taxon>Lysobacteraceae</taxon>
        <taxon>Lysobacter</taxon>
    </lineage>
</organism>
<accession>A0A108UCY0</accession>
<keyword evidence="2" id="KW-1185">Reference proteome</keyword>
<dbReference type="EMBL" id="JAJA02000001">
    <property type="protein sequence ID" value="KWS06790.1"/>
    <property type="molecule type" value="Genomic_DNA"/>
</dbReference>
<protein>
    <submittedName>
        <fullName evidence="1">Uncharacterized protein</fullName>
    </submittedName>
</protein>
<proteinExistence type="predicted"/>
<name>A0A108UCY0_9GAMM</name>
<reference evidence="1 2" key="1">
    <citation type="journal article" date="2014" name="Genome Announc.">
        <title>Draft Genome Sequence of Lysobacter capsici AZ78, a Bacterium Antagonistic to Plant-Pathogenic Oomycetes.</title>
        <authorList>
            <person name="Puopolo G."/>
            <person name="Sonego P."/>
            <person name="Engelen K."/>
            <person name="Pertot I."/>
        </authorList>
    </citation>
    <scope>NUCLEOTIDE SEQUENCE [LARGE SCALE GENOMIC DNA]</scope>
    <source>
        <strain evidence="1 2">AZ78</strain>
    </source>
</reference>
<evidence type="ECO:0000313" key="2">
    <source>
        <dbReference type="Proteomes" id="UP000023435"/>
    </source>
</evidence>